<sequence length="48" mass="5089">MKDEANTDVLELIGTQAKFRGLAAGCAYAEGFCRLGGYQRGLAGRVLP</sequence>
<name>A0A1G6R2B1_NIADE</name>
<dbReference type="AlphaFoldDB" id="A0A1G6R2B1"/>
<evidence type="ECO:0000313" key="1">
    <source>
        <dbReference type="EMBL" id="SDC98157.1"/>
    </source>
</evidence>
<organism evidence="1 2">
    <name type="scientific">Niabella drilacis (strain DSM 25811 / CCM 8410 / CCUG 62505 / LMG 26954 / E90)</name>
    <dbReference type="NCBI Taxonomy" id="1285928"/>
    <lineage>
        <taxon>Bacteria</taxon>
        <taxon>Pseudomonadati</taxon>
        <taxon>Bacteroidota</taxon>
        <taxon>Chitinophagia</taxon>
        <taxon>Chitinophagales</taxon>
        <taxon>Chitinophagaceae</taxon>
        <taxon>Niabella</taxon>
    </lineage>
</organism>
<keyword evidence="2" id="KW-1185">Reference proteome</keyword>
<evidence type="ECO:0000313" key="2">
    <source>
        <dbReference type="Proteomes" id="UP000198757"/>
    </source>
</evidence>
<dbReference type="STRING" id="1285928.SAMN04487894_10599"/>
<gene>
    <name evidence="1" type="ORF">SAMN04487894_10599</name>
</gene>
<proteinExistence type="predicted"/>
<reference evidence="2" key="1">
    <citation type="submission" date="2016-10" db="EMBL/GenBank/DDBJ databases">
        <authorList>
            <person name="Varghese N."/>
            <person name="Submissions S."/>
        </authorList>
    </citation>
    <scope>NUCLEOTIDE SEQUENCE [LARGE SCALE GENOMIC DNA]</scope>
    <source>
        <strain evidence="2">DSM 25811 / CCM 8410 / LMG 26954 / E90</strain>
    </source>
</reference>
<dbReference type="RefSeq" id="WP_176954376.1">
    <property type="nucleotide sequence ID" value="NZ_FMZO01000005.1"/>
</dbReference>
<dbReference type="Proteomes" id="UP000198757">
    <property type="component" value="Unassembled WGS sequence"/>
</dbReference>
<dbReference type="EMBL" id="FMZO01000005">
    <property type="protein sequence ID" value="SDC98157.1"/>
    <property type="molecule type" value="Genomic_DNA"/>
</dbReference>
<accession>A0A1G6R2B1</accession>
<protein>
    <submittedName>
        <fullName evidence="1">Uncharacterized protein</fullName>
    </submittedName>
</protein>